<reference evidence="1" key="3">
    <citation type="submission" date="2025-09" db="UniProtKB">
        <authorList>
            <consortium name="Ensembl"/>
        </authorList>
    </citation>
    <scope>IDENTIFICATION</scope>
</reference>
<organism evidence="1 2">
    <name type="scientific">Erpetoichthys calabaricus</name>
    <name type="common">Rope fish</name>
    <name type="synonym">Calamoichthys calabaricus</name>
    <dbReference type="NCBI Taxonomy" id="27687"/>
    <lineage>
        <taxon>Eukaryota</taxon>
        <taxon>Metazoa</taxon>
        <taxon>Chordata</taxon>
        <taxon>Craniata</taxon>
        <taxon>Vertebrata</taxon>
        <taxon>Euteleostomi</taxon>
        <taxon>Actinopterygii</taxon>
        <taxon>Polypteriformes</taxon>
        <taxon>Polypteridae</taxon>
        <taxon>Erpetoichthys</taxon>
    </lineage>
</organism>
<proteinExistence type="predicted"/>
<accession>A0A8C4RQU7</accession>
<reference evidence="1" key="2">
    <citation type="submission" date="2025-08" db="UniProtKB">
        <authorList>
            <consortium name="Ensembl"/>
        </authorList>
    </citation>
    <scope>IDENTIFICATION</scope>
</reference>
<dbReference type="Ensembl" id="ENSECRT00000005634.1">
    <property type="protein sequence ID" value="ENSECRP00000005539.1"/>
    <property type="gene ID" value="ENSECRG00000003729.1"/>
</dbReference>
<protein>
    <submittedName>
        <fullName evidence="1">Uncharacterized protein</fullName>
    </submittedName>
</protein>
<evidence type="ECO:0000313" key="1">
    <source>
        <dbReference type="Ensembl" id="ENSECRP00000005539.1"/>
    </source>
</evidence>
<keyword evidence="2" id="KW-1185">Reference proteome</keyword>
<dbReference type="Proteomes" id="UP000694620">
    <property type="component" value="Chromosome 3"/>
</dbReference>
<reference evidence="1" key="1">
    <citation type="submission" date="2021-06" db="EMBL/GenBank/DDBJ databases">
        <authorList>
            <consortium name="Wellcome Sanger Institute Data Sharing"/>
        </authorList>
    </citation>
    <scope>NUCLEOTIDE SEQUENCE [LARGE SCALE GENOMIC DNA]</scope>
</reference>
<evidence type="ECO:0000313" key="2">
    <source>
        <dbReference type="Proteomes" id="UP000694620"/>
    </source>
</evidence>
<dbReference type="AlphaFoldDB" id="A0A8C4RQU7"/>
<sequence>MVSVINTNEGQILIADLSIHEGPVSQVALAYPMYGNCQKYNNCFWEFTILNWKWCHWAWD</sequence>
<name>A0A8C4RQU7_ERPCA</name>